<evidence type="ECO:0000256" key="5">
    <source>
        <dbReference type="ARBA" id="ARBA00022558"/>
    </source>
</evidence>
<dbReference type="GO" id="GO:0009297">
    <property type="term" value="P:pilus assembly"/>
    <property type="evidence" value="ECO:0007669"/>
    <property type="project" value="InterPro"/>
</dbReference>
<evidence type="ECO:0000256" key="3">
    <source>
        <dbReference type="ARBA" id="ARBA00022448"/>
    </source>
</evidence>
<dbReference type="Pfam" id="PF13954">
    <property type="entry name" value="PapC_N"/>
    <property type="match status" value="1"/>
</dbReference>
<dbReference type="PANTHER" id="PTHR30451:SF21">
    <property type="entry name" value="FIMBRIAL USHER DOMAIN-CONTAINING PROTEIN YDET-RELATED"/>
    <property type="match status" value="1"/>
</dbReference>
<keyword evidence="3" id="KW-0813">Transport</keyword>
<dbReference type="Gene3D" id="2.60.40.3110">
    <property type="match status" value="1"/>
</dbReference>
<protein>
    <submittedName>
        <fullName evidence="12">Fimbria/pilus outer membrane usher protein</fullName>
    </submittedName>
</protein>
<keyword evidence="7 10" id="KW-0732">Signal</keyword>
<dbReference type="PANTHER" id="PTHR30451">
    <property type="entry name" value="OUTER MEMBRANE USHER PROTEIN"/>
    <property type="match status" value="1"/>
</dbReference>
<keyword evidence="9" id="KW-0998">Cell outer membrane</keyword>
<dbReference type="InterPro" id="IPR025885">
    <property type="entry name" value="PapC_N"/>
</dbReference>
<evidence type="ECO:0000259" key="11">
    <source>
        <dbReference type="Pfam" id="PF13954"/>
    </source>
</evidence>
<accession>A0A6I6EZP9</accession>
<evidence type="ECO:0000256" key="4">
    <source>
        <dbReference type="ARBA" id="ARBA00022452"/>
    </source>
</evidence>
<feature type="signal peptide" evidence="10">
    <location>
        <begin position="1"/>
        <end position="21"/>
    </location>
</feature>
<dbReference type="Pfam" id="PF00577">
    <property type="entry name" value="Usher"/>
    <property type="match status" value="1"/>
</dbReference>
<evidence type="ECO:0000256" key="1">
    <source>
        <dbReference type="ARBA" id="ARBA00004571"/>
    </source>
</evidence>
<feature type="chain" id="PRO_5026344059" evidence="10">
    <location>
        <begin position="22"/>
        <end position="709"/>
    </location>
</feature>
<evidence type="ECO:0000256" key="6">
    <source>
        <dbReference type="ARBA" id="ARBA00022692"/>
    </source>
</evidence>
<reference evidence="12 13" key="1">
    <citation type="submission" date="2019-12" db="EMBL/GenBank/DDBJ databases">
        <title>Erwinia sp. nov., isolated from droppings of birds in the Qinghai-Tiebt plateau of China.</title>
        <authorList>
            <person name="Ge Y."/>
        </authorList>
    </citation>
    <scope>NUCLEOTIDE SEQUENCE [LARGE SCALE GENOMIC DNA]</scope>
    <source>
        <strain evidence="12 13">J780</strain>
    </source>
</reference>
<evidence type="ECO:0000313" key="12">
    <source>
        <dbReference type="EMBL" id="QGU89663.1"/>
    </source>
</evidence>
<keyword evidence="5" id="KW-1029">Fimbrium biogenesis</keyword>
<dbReference type="InterPro" id="IPR000015">
    <property type="entry name" value="Fimb_usher"/>
</dbReference>
<name>A0A6I6EZP9_9GAMM</name>
<dbReference type="KEGG" id="erwi:GN242_07905"/>
<evidence type="ECO:0000313" key="13">
    <source>
        <dbReference type="Proteomes" id="UP000424752"/>
    </source>
</evidence>
<organism evidence="12 13">
    <name type="scientific">Erwinia sorbitola</name>
    <dbReference type="NCBI Taxonomy" id="2681984"/>
    <lineage>
        <taxon>Bacteria</taxon>
        <taxon>Pseudomonadati</taxon>
        <taxon>Pseudomonadota</taxon>
        <taxon>Gammaproteobacteria</taxon>
        <taxon>Enterobacterales</taxon>
        <taxon>Erwiniaceae</taxon>
        <taxon>Erwinia</taxon>
    </lineage>
</organism>
<keyword evidence="6" id="KW-0812">Transmembrane</keyword>
<feature type="domain" description="PapC N-terminal" evidence="11">
    <location>
        <begin position="44"/>
        <end position="129"/>
    </location>
</feature>
<dbReference type="EMBL" id="CP046509">
    <property type="protein sequence ID" value="QGU89663.1"/>
    <property type="molecule type" value="Genomic_DNA"/>
</dbReference>
<evidence type="ECO:0000256" key="8">
    <source>
        <dbReference type="ARBA" id="ARBA00023136"/>
    </source>
</evidence>
<dbReference type="Gene3D" id="3.10.20.410">
    <property type="match status" value="1"/>
</dbReference>
<gene>
    <name evidence="12" type="ORF">GN242_07905</name>
</gene>
<dbReference type="SUPFAM" id="SSF141729">
    <property type="entry name" value="FimD N-terminal domain-like"/>
    <property type="match status" value="1"/>
</dbReference>
<evidence type="ECO:0000256" key="9">
    <source>
        <dbReference type="ARBA" id="ARBA00023237"/>
    </source>
</evidence>
<dbReference type="AlphaFoldDB" id="A0A6I6EZP9"/>
<sequence length="709" mass="79622">MAIRHATLITMLLLTVTAASANEKTWVILNNNFKGSIFLDIYAGVPCLTRPLLEEWGVKPFVVDKLHWNSRQCLTAASANQFYLRFWYRPAANLLTLLFPEEAFNAQQNGVSTSRWDDGINALFVNYRLDVDNKRAQYSWDTPGTDATLVLENGLNVGPWRARYQNTFWREADKNHGSYSNTASLWRSITSMRSRLNIGDGYTSSNLFNSMSYRGVSLASDEAMFPDSWRPYMPLINGYARSEAEVTIHQNGERVYRIHVPPGAFTIRDFYPPDSQGNLELTIQESDGTERTRLLPYSIMPNLVQHDMFSYELVAGRYKPYHGVELEKDRFWQSTLSWGIAPHTTLFGGVQQGESYFSHMVGMGGNMGEWGSLSSDVRTAHYSQQGERFSGSVGRLRYAKAFFQTETSLNAQLQWYPRNSQYRSLEERLNRASLLPWGWDDDTTQRTLESQVELTQNFNEDSSLSLSWRWLKSRSRESGSNSLTLSLSASWREVDVSLYGGYDRYADYAPESTLGINISIPFSIGSHVSHFALVSDLASRDKNTHGVNVNGSALDDFSLRYDVTAQHTEHGNDALQTSLGYQYNSGELNLSMNRSGTKRDYHGDVSGSVLLYQEGVAFGQMLGSTVALVQVPGSAGIGFYNQFGSTTSASGDLLVSYLTPWRVNRITVDSLSLPEGMGMDVSELETVPTDGAIVNLRFLKPEKTDDLLP</sequence>
<keyword evidence="8" id="KW-0472">Membrane</keyword>
<dbReference type="InterPro" id="IPR037224">
    <property type="entry name" value="PapC_N_sf"/>
</dbReference>
<dbReference type="InterPro" id="IPR042186">
    <property type="entry name" value="FimD_plug_dom"/>
</dbReference>
<dbReference type="Gene3D" id="2.60.40.2610">
    <property type="entry name" value="Outer membrane usher protein FimD, plug domain"/>
    <property type="match status" value="1"/>
</dbReference>
<keyword evidence="4" id="KW-1134">Transmembrane beta strand</keyword>
<evidence type="ECO:0000256" key="7">
    <source>
        <dbReference type="ARBA" id="ARBA00022729"/>
    </source>
</evidence>
<evidence type="ECO:0000256" key="2">
    <source>
        <dbReference type="ARBA" id="ARBA00008064"/>
    </source>
</evidence>
<dbReference type="GO" id="GO:0009279">
    <property type="term" value="C:cell outer membrane"/>
    <property type="evidence" value="ECO:0007669"/>
    <property type="project" value="UniProtKB-SubCell"/>
</dbReference>
<dbReference type="GO" id="GO:0015473">
    <property type="term" value="F:fimbrial usher porin activity"/>
    <property type="evidence" value="ECO:0007669"/>
    <property type="project" value="InterPro"/>
</dbReference>
<dbReference type="Proteomes" id="UP000424752">
    <property type="component" value="Chromosome"/>
</dbReference>
<proteinExistence type="inferred from homology"/>
<comment type="similarity">
    <text evidence="2">Belongs to the fimbrial export usher family.</text>
</comment>
<comment type="subcellular location">
    <subcellularLocation>
        <location evidence="1">Cell outer membrane</location>
        <topology evidence="1">Multi-pass membrane protein</topology>
    </subcellularLocation>
</comment>
<evidence type="ECO:0000256" key="10">
    <source>
        <dbReference type="SAM" id="SignalP"/>
    </source>
</evidence>